<dbReference type="PANTHER" id="PTHR23162:SF7">
    <property type="entry name" value="PROTEIN BCAP"/>
    <property type="match status" value="1"/>
</dbReference>
<evidence type="ECO:0000256" key="4">
    <source>
        <dbReference type="ARBA" id="ARBA00022490"/>
    </source>
</evidence>
<keyword evidence="7" id="KW-0966">Cell projection</keyword>
<dbReference type="OrthoDB" id="9948429at2759"/>
<dbReference type="InParanoid" id="A0A6J2VBQ5"/>
<keyword evidence="10" id="KW-1185">Reference proteome</keyword>
<evidence type="ECO:0000256" key="1">
    <source>
        <dbReference type="ARBA" id="ARBA00004114"/>
    </source>
</evidence>
<dbReference type="GO" id="GO:0005813">
    <property type="term" value="C:centrosome"/>
    <property type="evidence" value="ECO:0007669"/>
    <property type="project" value="TreeGrafter"/>
</dbReference>
<gene>
    <name evidence="11" type="primary">LOC115811965</name>
</gene>
<comment type="subcellular location">
    <subcellularLocation>
        <location evidence="2">Cell projection</location>
        <location evidence="2">Cilium</location>
    </subcellularLocation>
    <subcellularLocation>
        <location evidence="1">Cytoplasm</location>
        <location evidence="1">Cytoskeleton</location>
        <location evidence="1">Microtubule organizing center</location>
        <location evidence="1">Centrosome</location>
        <location evidence="1">Centriole</location>
    </subcellularLocation>
</comment>
<accession>A0A6J2VBQ5</accession>
<dbReference type="GO" id="GO:0036064">
    <property type="term" value="C:ciliary basal body"/>
    <property type="evidence" value="ECO:0007669"/>
    <property type="project" value="TreeGrafter"/>
</dbReference>
<feature type="compositionally biased region" description="Basic and acidic residues" evidence="9">
    <location>
        <begin position="38"/>
        <end position="52"/>
    </location>
</feature>
<sequence length="693" mass="79173">MMEQPDHFEDSLTEPSGRIRTSSPADANEDSLLGSRTGRNDVSEAGNGDRSHASLYCRTSEDRGSVFEDFVITDKRLLLKTLIEAETAANAAAIQLVSFKDTLDDSLVESRCSGDGRLSRQRGMLLEKLDMFKRINAAVRQQLKDFQDKEASRLETGKQIDILLKRLTQTESENQHLKSTLSEKDRRIEELMALRKREMENAESVVQFSRSVDATRAHLQSQLRSKEGENNRLTVQLRALERAVAHQKLEVEELKSQLAAASEKASQEKEALKKATRAQKHRAEKFEAAVERCYEQLREKDVKLAEARAEGDIWRSQQEKAAEERAQLETEIASLKDQVAVMTAELQREREKASAASEMLLQKVEKLNTENGELALENATLKASTADLEERIQHMHSELQEHSALAQERKCQVEEYESKVAQLQAEVTGVKIELERVLRETEKTREGKDAEVAKARGDLETRVLELELYPDLLSAREQSLLDCRENLLRSEQRCADKAESVRQLQLKMETRTQRLKSSLEMKDSLTEANSQLQKRVESLQQRMEELQAENQELVRKLAGQEEALQYNSRQLELRSAENQALARQLEAALADVKQQVCKVKEKALSRQNALQAKILELESQKSRRESELKQLRQSILTSEKQYEGRLRDLQLSLNQSESHKQSIQNYVDFLKNSYAAMFEEGLSSDYMSSYFLK</sequence>
<dbReference type="GeneID" id="115811965"/>
<keyword evidence="4" id="KW-0963">Cytoplasm</keyword>
<evidence type="ECO:0000313" key="10">
    <source>
        <dbReference type="Proteomes" id="UP000504632"/>
    </source>
</evidence>
<dbReference type="RefSeq" id="XP_030630270.1">
    <property type="nucleotide sequence ID" value="XM_030774410.1"/>
</dbReference>
<evidence type="ECO:0000256" key="2">
    <source>
        <dbReference type="ARBA" id="ARBA00004138"/>
    </source>
</evidence>
<evidence type="ECO:0000256" key="7">
    <source>
        <dbReference type="ARBA" id="ARBA00023273"/>
    </source>
</evidence>
<proteinExistence type="inferred from homology"/>
<comment type="similarity">
    <text evidence="3">Belongs to the ODF2 family.</text>
</comment>
<feature type="coiled-coil region" evidence="8">
    <location>
        <begin position="160"/>
        <end position="370"/>
    </location>
</feature>
<evidence type="ECO:0000256" key="8">
    <source>
        <dbReference type="SAM" id="Coils"/>
    </source>
</evidence>
<evidence type="ECO:0000256" key="9">
    <source>
        <dbReference type="SAM" id="MobiDB-lite"/>
    </source>
</evidence>
<dbReference type="Proteomes" id="UP000504632">
    <property type="component" value="Chromosome 5"/>
</dbReference>
<dbReference type="AlphaFoldDB" id="A0A6J2VBQ5"/>
<dbReference type="InterPro" id="IPR026099">
    <property type="entry name" value="Odf2-rel"/>
</dbReference>
<evidence type="ECO:0000256" key="6">
    <source>
        <dbReference type="ARBA" id="ARBA00023212"/>
    </source>
</evidence>
<reference evidence="11" key="1">
    <citation type="submission" date="2025-08" db="UniProtKB">
        <authorList>
            <consortium name="RefSeq"/>
        </authorList>
    </citation>
    <scope>IDENTIFICATION</scope>
</reference>
<name>A0A6J2VBQ5_CHACN</name>
<feature type="coiled-coil region" evidence="8">
    <location>
        <begin position="515"/>
        <end position="634"/>
    </location>
</feature>
<evidence type="ECO:0000256" key="5">
    <source>
        <dbReference type="ARBA" id="ARBA00023054"/>
    </source>
</evidence>
<feature type="compositionally biased region" description="Basic and acidic residues" evidence="9">
    <location>
        <begin position="1"/>
        <end position="10"/>
    </location>
</feature>
<dbReference type="PANTHER" id="PTHR23162">
    <property type="entry name" value="OUTER DENSE FIBER OF SPERM TAILS 2"/>
    <property type="match status" value="1"/>
</dbReference>
<keyword evidence="5 8" id="KW-0175">Coiled coil</keyword>
<dbReference type="GO" id="GO:0005814">
    <property type="term" value="C:centriole"/>
    <property type="evidence" value="ECO:0007669"/>
    <property type="project" value="UniProtKB-SubCell"/>
</dbReference>
<keyword evidence="6" id="KW-0206">Cytoskeleton</keyword>
<protein>
    <submittedName>
        <fullName evidence="11">Outer dense fiber protein 2-like</fullName>
    </submittedName>
</protein>
<feature type="coiled-coil region" evidence="8">
    <location>
        <begin position="399"/>
        <end position="440"/>
    </location>
</feature>
<evidence type="ECO:0000313" key="11">
    <source>
        <dbReference type="RefSeq" id="XP_030630270.1"/>
    </source>
</evidence>
<evidence type="ECO:0000256" key="3">
    <source>
        <dbReference type="ARBA" id="ARBA00009316"/>
    </source>
</evidence>
<dbReference type="GO" id="GO:1902018">
    <property type="term" value="P:negative regulation of cilium assembly"/>
    <property type="evidence" value="ECO:0007669"/>
    <property type="project" value="TreeGrafter"/>
</dbReference>
<feature type="region of interest" description="Disordered" evidence="9">
    <location>
        <begin position="1"/>
        <end position="52"/>
    </location>
</feature>
<organism evidence="10 11">
    <name type="scientific">Chanos chanos</name>
    <name type="common">Milkfish</name>
    <name type="synonym">Mugil chanos</name>
    <dbReference type="NCBI Taxonomy" id="29144"/>
    <lineage>
        <taxon>Eukaryota</taxon>
        <taxon>Metazoa</taxon>
        <taxon>Chordata</taxon>
        <taxon>Craniata</taxon>
        <taxon>Vertebrata</taxon>
        <taxon>Euteleostomi</taxon>
        <taxon>Actinopterygii</taxon>
        <taxon>Neopterygii</taxon>
        <taxon>Teleostei</taxon>
        <taxon>Ostariophysi</taxon>
        <taxon>Gonorynchiformes</taxon>
        <taxon>Chanidae</taxon>
        <taxon>Chanos</taxon>
    </lineage>
</organism>